<dbReference type="GO" id="GO:0008964">
    <property type="term" value="F:phosphoenolpyruvate carboxylase activity"/>
    <property type="evidence" value="ECO:0007669"/>
    <property type="project" value="UniProtKB-EC"/>
</dbReference>
<dbReference type="AlphaFoldDB" id="A0A2P6SNU3"/>
<dbReference type="InterPro" id="IPR021135">
    <property type="entry name" value="PEP_COase"/>
</dbReference>
<dbReference type="SUPFAM" id="SSF51621">
    <property type="entry name" value="Phosphoenolpyruvate/pyruvate domain"/>
    <property type="match status" value="1"/>
</dbReference>
<proteinExistence type="predicted"/>
<name>A0A2P6SNU3_ROSCH</name>
<dbReference type="InterPro" id="IPR015813">
    <property type="entry name" value="Pyrv/PenolPyrv_kinase-like_dom"/>
</dbReference>
<protein>
    <submittedName>
        <fullName evidence="1">Putative phosphoenolpyruvate carboxylase</fullName>
        <ecNumber evidence="1">4.1.1.31</ecNumber>
    </submittedName>
</protein>
<sequence>MGTYSEWDEEKKLESLTRELKGKRPLVPPTPSMEGTLRLTEQGEMVQSEFGLPQIALRQLEVYCLQRCVHHTLLENKSSVTSWSRSQRSVVRITGA</sequence>
<dbReference type="PANTHER" id="PTHR30523:SF6">
    <property type="entry name" value="PHOSPHOENOLPYRUVATE CARBOXYLASE"/>
    <property type="match status" value="1"/>
</dbReference>
<keyword evidence="1" id="KW-0456">Lyase</keyword>
<dbReference type="EMBL" id="PDCK01000039">
    <property type="protein sequence ID" value="PRQ60322.1"/>
    <property type="molecule type" value="Genomic_DNA"/>
</dbReference>
<reference evidence="1 2" key="1">
    <citation type="journal article" date="2018" name="Nat. Genet.">
        <title>The Rosa genome provides new insights in the design of modern roses.</title>
        <authorList>
            <person name="Bendahmane M."/>
        </authorList>
    </citation>
    <scope>NUCLEOTIDE SEQUENCE [LARGE SCALE GENOMIC DNA]</scope>
    <source>
        <strain evidence="2">cv. Old Blush</strain>
    </source>
</reference>
<dbReference type="EC" id="4.1.1.31" evidence="1"/>
<dbReference type="Proteomes" id="UP000238479">
    <property type="component" value="Chromosome 1"/>
</dbReference>
<dbReference type="GO" id="GO:0005829">
    <property type="term" value="C:cytosol"/>
    <property type="evidence" value="ECO:0007669"/>
    <property type="project" value="TreeGrafter"/>
</dbReference>
<accession>A0A2P6SNU3</accession>
<evidence type="ECO:0000313" key="1">
    <source>
        <dbReference type="EMBL" id="PRQ60322.1"/>
    </source>
</evidence>
<comment type="caution">
    <text evidence="1">The sequence shown here is derived from an EMBL/GenBank/DDBJ whole genome shotgun (WGS) entry which is preliminary data.</text>
</comment>
<organism evidence="1 2">
    <name type="scientific">Rosa chinensis</name>
    <name type="common">China rose</name>
    <dbReference type="NCBI Taxonomy" id="74649"/>
    <lineage>
        <taxon>Eukaryota</taxon>
        <taxon>Viridiplantae</taxon>
        <taxon>Streptophyta</taxon>
        <taxon>Embryophyta</taxon>
        <taxon>Tracheophyta</taxon>
        <taxon>Spermatophyta</taxon>
        <taxon>Magnoliopsida</taxon>
        <taxon>eudicotyledons</taxon>
        <taxon>Gunneridae</taxon>
        <taxon>Pentapetalae</taxon>
        <taxon>rosids</taxon>
        <taxon>fabids</taxon>
        <taxon>Rosales</taxon>
        <taxon>Rosaceae</taxon>
        <taxon>Rosoideae</taxon>
        <taxon>Rosoideae incertae sedis</taxon>
        <taxon>Rosa</taxon>
    </lineage>
</organism>
<keyword evidence="2" id="KW-1185">Reference proteome</keyword>
<dbReference type="STRING" id="74649.A0A2P6SNU3"/>
<gene>
    <name evidence="1" type="ORF">RchiOBHm_Chr1g0379911</name>
</gene>
<dbReference type="Gramene" id="PRQ60322">
    <property type="protein sequence ID" value="PRQ60322"/>
    <property type="gene ID" value="RchiOBHm_Chr1g0379911"/>
</dbReference>
<dbReference type="PANTHER" id="PTHR30523">
    <property type="entry name" value="PHOSPHOENOLPYRUVATE CARBOXYLASE"/>
    <property type="match status" value="1"/>
</dbReference>
<dbReference type="GO" id="GO:0006099">
    <property type="term" value="P:tricarboxylic acid cycle"/>
    <property type="evidence" value="ECO:0007669"/>
    <property type="project" value="InterPro"/>
</dbReference>
<evidence type="ECO:0000313" key="2">
    <source>
        <dbReference type="Proteomes" id="UP000238479"/>
    </source>
</evidence>
<keyword evidence="1" id="KW-0670">Pyruvate</keyword>
<dbReference type="Pfam" id="PF00311">
    <property type="entry name" value="PEPcase"/>
    <property type="match status" value="1"/>
</dbReference>
<dbReference type="GO" id="GO:0015977">
    <property type="term" value="P:carbon fixation"/>
    <property type="evidence" value="ECO:0007669"/>
    <property type="project" value="InterPro"/>
</dbReference>